<evidence type="ECO:0000256" key="9">
    <source>
        <dbReference type="ARBA" id="ARBA00022792"/>
    </source>
</evidence>
<evidence type="ECO:0000256" key="6">
    <source>
        <dbReference type="ARBA" id="ARBA00022448"/>
    </source>
</evidence>
<keyword evidence="16 18" id="KW-0472">Membrane</keyword>
<dbReference type="InterPro" id="IPR003917">
    <property type="entry name" value="NADH_UbQ_OxRdtase_chain2"/>
</dbReference>
<feature type="transmembrane region" description="Helical" evidence="18">
    <location>
        <begin position="6"/>
        <end position="26"/>
    </location>
</feature>
<name>A0A6M3WD21_9CUCU</name>
<proteinExistence type="inferred from homology"/>
<feature type="transmembrane region" description="Helical" evidence="18">
    <location>
        <begin position="57"/>
        <end position="78"/>
    </location>
</feature>
<keyword evidence="14 18" id="KW-0830">Ubiquinone</keyword>
<evidence type="ECO:0000259" key="19">
    <source>
        <dbReference type="Pfam" id="PF00361"/>
    </source>
</evidence>
<gene>
    <name evidence="20" type="primary">nad2</name>
</gene>
<evidence type="ECO:0000256" key="17">
    <source>
        <dbReference type="ARBA" id="ARBA00049551"/>
    </source>
</evidence>
<geneLocation type="mitochondrion" evidence="20"/>
<feature type="transmembrane region" description="Helical" evidence="18">
    <location>
        <begin position="122"/>
        <end position="140"/>
    </location>
</feature>
<dbReference type="Pfam" id="PF00361">
    <property type="entry name" value="Proton_antipo_M"/>
    <property type="match status" value="1"/>
</dbReference>
<evidence type="ECO:0000256" key="1">
    <source>
        <dbReference type="ARBA" id="ARBA00003257"/>
    </source>
</evidence>
<keyword evidence="9 18" id="KW-0999">Mitochondrion inner membrane</keyword>
<dbReference type="GO" id="GO:0008137">
    <property type="term" value="F:NADH dehydrogenase (ubiquinone) activity"/>
    <property type="evidence" value="ECO:0007669"/>
    <property type="project" value="UniProtKB-EC"/>
</dbReference>
<keyword evidence="13 18" id="KW-0520">NAD</keyword>
<feature type="transmembrane region" description="Helical" evidence="18">
    <location>
        <begin position="269"/>
        <end position="291"/>
    </location>
</feature>
<protein>
    <recommendedName>
        <fullName evidence="5 18">NADH-ubiquinone oxidoreductase chain 2</fullName>
        <ecNumber evidence="4 18">7.1.1.2</ecNumber>
    </recommendedName>
</protein>
<dbReference type="PANTHER" id="PTHR46552">
    <property type="entry name" value="NADH-UBIQUINONE OXIDOREDUCTASE CHAIN 2"/>
    <property type="match status" value="1"/>
</dbReference>
<dbReference type="InterPro" id="IPR050175">
    <property type="entry name" value="Complex_I_Subunit_2"/>
</dbReference>
<evidence type="ECO:0000256" key="14">
    <source>
        <dbReference type="ARBA" id="ARBA00023075"/>
    </source>
</evidence>
<evidence type="ECO:0000256" key="18">
    <source>
        <dbReference type="RuleBase" id="RU003403"/>
    </source>
</evidence>
<feature type="transmembrane region" description="Helical" evidence="18">
    <location>
        <begin position="195"/>
        <end position="215"/>
    </location>
</feature>
<comment type="catalytic activity">
    <reaction evidence="17 18">
        <text>a ubiquinone + NADH + 5 H(+)(in) = a ubiquinol + NAD(+) + 4 H(+)(out)</text>
        <dbReference type="Rhea" id="RHEA:29091"/>
        <dbReference type="Rhea" id="RHEA-COMP:9565"/>
        <dbReference type="Rhea" id="RHEA-COMP:9566"/>
        <dbReference type="ChEBI" id="CHEBI:15378"/>
        <dbReference type="ChEBI" id="CHEBI:16389"/>
        <dbReference type="ChEBI" id="CHEBI:17976"/>
        <dbReference type="ChEBI" id="CHEBI:57540"/>
        <dbReference type="ChEBI" id="CHEBI:57945"/>
        <dbReference type="EC" id="7.1.1.2"/>
    </reaction>
</comment>
<dbReference type="AlphaFoldDB" id="A0A6M3WD21"/>
<dbReference type="EC" id="7.1.1.2" evidence="4 18"/>
<feature type="transmembrane region" description="Helical" evidence="18">
    <location>
        <begin position="235"/>
        <end position="257"/>
    </location>
</feature>
<comment type="subcellular location">
    <subcellularLocation>
        <location evidence="2 18">Mitochondrion inner membrane</location>
        <topology evidence="2 18">Multi-pass membrane protein</topology>
    </subcellularLocation>
</comment>
<evidence type="ECO:0000256" key="7">
    <source>
        <dbReference type="ARBA" id="ARBA00022660"/>
    </source>
</evidence>
<dbReference type="PANTHER" id="PTHR46552:SF1">
    <property type="entry name" value="NADH-UBIQUINONE OXIDOREDUCTASE CHAIN 2"/>
    <property type="match status" value="1"/>
</dbReference>
<feature type="transmembrane region" description="Helical" evidence="18">
    <location>
        <begin position="146"/>
        <end position="164"/>
    </location>
</feature>
<dbReference type="GO" id="GO:0005743">
    <property type="term" value="C:mitochondrial inner membrane"/>
    <property type="evidence" value="ECO:0007669"/>
    <property type="project" value="UniProtKB-SubCell"/>
</dbReference>
<keyword evidence="12 18" id="KW-1133">Transmembrane helix</keyword>
<evidence type="ECO:0000256" key="15">
    <source>
        <dbReference type="ARBA" id="ARBA00023128"/>
    </source>
</evidence>
<reference evidence="20" key="1">
    <citation type="journal article" date="2020" name="J. Zoolog. Syst. Evol. Res.">
        <title>First case of parthenogenesis in ladybirds (Coleoptera: Coccinellidae) suggests new mechanisms for the evolution of asexual reproduction.</title>
        <authorList>
            <person name="Magro A."/>
            <person name="Lecompte E."/>
            <person name="Hemptinne J.-L."/>
            <person name="Soares A.O."/>
            <person name="Dutrillaux A.-M."/>
            <person name="Murienne J."/>
            <person name="Fuersch H."/>
            <person name="Dutrillaux B."/>
        </authorList>
    </citation>
    <scope>NUCLEOTIDE SEQUENCE</scope>
    <source>
        <strain evidence="20">NeIn1</strain>
    </source>
</reference>
<comment type="similarity">
    <text evidence="3 18">Belongs to the complex I subunit 2 family.</text>
</comment>
<keyword evidence="11 18" id="KW-0249">Electron transport</keyword>
<keyword evidence="10 18" id="KW-1278">Translocase</keyword>
<evidence type="ECO:0000256" key="16">
    <source>
        <dbReference type="ARBA" id="ARBA00023136"/>
    </source>
</evidence>
<keyword evidence="8 18" id="KW-0812">Transmembrane</keyword>
<evidence type="ECO:0000256" key="5">
    <source>
        <dbReference type="ARBA" id="ARBA00021008"/>
    </source>
</evidence>
<comment type="function">
    <text evidence="1">Core subunit of the mitochondrial membrane respiratory chain NADH dehydrogenase (Complex I) that is believed to belong to the minimal assembly required for catalysis. Complex I functions in the transfer of electrons from NADH to the respiratory chain. The immediate electron acceptor for the enzyme is believed to be ubiquinone.</text>
</comment>
<feature type="transmembrane region" description="Helical" evidence="18">
    <location>
        <begin position="312"/>
        <end position="333"/>
    </location>
</feature>
<comment type="function">
    <text evidence="18">Core subunit of the mitochondrial membrane respiratory chain NADH dehydrogenase (Complex I) which catalyzes electron transfer from NADH through the respiratory chain, using ubiquinone as an electron acceptor. Essential for the catalytic activity and assembly of complex I.</text>
</comment>
<sequence length="334" mass="39230">MKWNKILFIIMLISGTLISISSYSWFSMWMGLELNLLSFIPLMNEGTPKSSEASLKYFIIQALSSIFVLFSILMTSMINENLSILGTPLTLILNSALLTKLGAVPFHFWFPEIIEGLSWMNSLILLTWQKIAPFILISYNFMEINFLWIIIFLSMLISGIMIWNQTSLKKIMVYSSINHMGWMLSILFFNQSIWMNYFLIYSFMSLTLILMFQKFKIYTIQNILNSLNFNKLSKLFFFLNFFSLGGLPPFLGFFPKWMILKMLLEKNFIFLPLFMVFLTLLTLYIYIQLCIQSLILKFEEKKNIFSLMKISILPYFSFLNIFGLIIFLLILNFA</sequence>
<feature type="transmembrane region" description="Helical" evidence="18">
    <location>
        <begin position="90"/>
        <end position="110"/>
    </location>
</feature>
<organism evidence="20">
    <name type="scientific">Nephus includens</name>
    <dbReference type="NCBI Taxonomy" id="703267"/>
    <lineage>
        <taxon>Eukaryota</taxon>
        <taxon>Metazoa</taxon>
        <taxon>Ecdysozoa</taxon>
        <taxon>Arthropoda</taxon>
        <taxon>Hexapoda</taxon>
        <taxon>Insecta</taxon>
        <taxon>Pterygota</taxon>
        <taxon>Neoptera</taxon>
        <taxon>Endopterygota</taxon>
        <taxon>Coleoptera</taxon>
        <taxon>Polyphaga</taxon>
        <taxon>Cucujiformia</taxon>
        <taxon>Coccinelloidea</taxon>
        <taxon>Coccinellidae</taxon>
        <taxon>Scymninae</taxon>
        <taxon>Scymnini</taxon>
        <taxon>Nephus</taxon>
    </lineage>
</organism>
<dbReference type="PRINTS" id="PR01436">
    <property type="entry name" value="NADHDHGNASE2"/>
</dbReference>
<evidence type="ECO:0000256" key="11">
    <source>
        <dbReference type="ARBA" id="ARBA00022982"/>
    </source>
</evidence>
<evidence type="ECO:0000256" key="2">
    <source>
        <dbReference type="ARBA" id="ARBA00004448"/>
    </source>
</evidence>
<keyword evidence="6" id="KW-0813">Transport</keyword>
<dbReference type="EMBL" id="MN164642">
    <property type="protein sequence ID" value="QJF72847.1"/>
    <property type="molecule type" value="Genomic_DNA"/>
</dbReference>
<keyword evidence="15 18" id="KW-0496">Mitochondrion</keyword>
<dbReference type="GO" id="GO:0006120">
    <property type="term" value="P:mitochondrial electron transport, NADH to ubiquinone"/>
    <property type="evidence" value="ECO:0007669"/>
    <property type="project" value="InterPro"/>
</dbReference>
<evidence type="ECO:0000256" key="10">
    <source>
        <dbReference type="ARBA" id="ARBA00022967"/>
    </source>
</evidence>
<dbReference type="InterPro" id="IPR001750">
    <property type="entry name" value="ND/Mrp_TM"/>
</dbReference>
<evidence type="ECO:0000256" key="13">
    <source>
        <dbReference type="ARBA" id="ARBA00023027"/>
    </source>
</evidence>
<evidence type="ECO:0000256" key="12">
    <source>
        <dbReference type="ARBA" id="ARBA00022989"/>
    </source>
</evidence>
<evidence type="ECO:0000256" key="4">
    <source>
        <dbReference type="ARBA" id="ARBA00012944"/>
    </source>
</evidence>
<evidence type="ECO:0000313" key="20">
    <source>
        <dbReference type="EMBL" id="QJF72847.1"/>
    </source>
</evidence>
<feature type="domain" description="NADH:quinone oxidoreductase/Mrp antiporter transmembrane" evidence="19">
    <location>
        <begin position="22"/>
        <end position="282"/>
    </location>
</feature>
<keyword evidence="7 18" id="KW-0679">Respiratory chain</keyword>
<evidence type="ECO:0000256" key="8">
    <source>
        <dbReference type="ARBA" id="ARBA00022692"/>
    </source>
</evidence>
<accession>A0A6M3WD21</accession>
<evidence type="ECO:0000256" key="3">
    <source>
        <dbReference type="ARBA" id="ARBA00007012"/>
    </source>
</evidence>